<sequence>MQHVNGVPVYSDDPTLYYSGLEHEPTWFSAQGGVYRCTSRHAPYTEVAIKKYLVEETDLYPDLFVMPKELVENEIYTMTKCVHDNILKLQGVYLHQEFVYLIMPYCTGGSLQQYVFDHHLTIGQLVHIITSIASGLAEIHRHGYIHRDIKCDNIFLMQETNEIFIGDFGVVSISPAADSNVEEAGVVLFWSPELVQRKIVNRKVDIWALGIVILEILNGGKAPYEDDRLDEEEIKQRILENGKPTYPSDLPSRLIDLLDVCLNPDPKSRGSAADVLQHPFLCDYEPEPLFPGNRLDKHDTTDDMSIDDDNTNDEAMETALNKLRALESLHGMDIGLDHDEQQQQQQHVTTTTATTTTTSDNQTSKLVEAATAAAASDTMDHHQQQSSRSPSLSPPGSNETSTSSLDTNRTTATTSTNEQKENQPTVVATTTSTMGGKRIPATVSDIRRCRLPLRAFKLTEENANVNNTTTKEKVLSVVKKRQSISEIHWAQGSKLPVFKAQPPSILEDIKEKKIKRVKSVRLPKEQAKETSNNKPVRKPLVRANTMPASQSSNLLLKKQQQQQQKPASVPKKNQNNNKPTSPVSSSKSIARPKVMFSPPASSTKEQRPKKKVSIYRRKCLPGESRTARLMMGISTTGRVRSPRENMSTTSPNENMPPPAPSSNSRSFLRDSIKKRPVSFADKQPDAKKIHPESTQTTPLPVATKSKRFPFGKKPSSSSTNNKGPQQPTKSTAAATSSFKGIKAVRVH</sequence>
<keyword evidence="9" id="KW-1185">Reference proteome</keyword>
<evidence type="ECO:0000256" key="5">
    <source>
        <dbReference type="ARBA" id="ARBA00022840"/>
    </source>
</evidence>
<feature type="compositionally biased region" description="Polar residues" evidence="6">
    <location>
        <begin position="571"/>
        <end position="588"/>
    </location>
</feature>
<feature type="compositionally biased region" description="Acidic residues" evidence="6">
    <location>
        <begin position="302"/>
        <end position="311"/>
    </location>
</feature>
<feature type="compositionally biased region" description="Basic and acidic residues" evidence="6">
    <location>
        <begin position="682"/>
        <end position="691"/>
    </location>
</feature>
<dbReference type="EMBL" id="JARTCD010000067">
    <property type="protein sequence ID" value="KAJ8654058.1"/>
    <property type="molecule type" value="Genomic_DNA"/>
</dbReference>
<dbReference type="CDD" id="cd00180">
    <property type="entry name" value="PKc"/>
    <property type="match status" value="1"/>
</dbReference>
<evidence type="ECO:0000313" key="8">
    <source>
        <dbReference type="EMBL" id="KAJ8654058.1"/>
    </source>
</evidence>
<protein>
    <recommendedName>
        <fullName evidence="7">Protein kinase domain-containing protein</fullName>
    </recommendedName>
</protein>
<feature type="compositionally biased region" description="Basic residues" evidence="6">
    <location>
        <begin position="607"/>
        <end position="619"/>
    </location>
</feature>
<feature type="compositionally biased region" description="Polar residues" evidence="6">
    <location>
        <begin position="422"/>
        <end position="434"/>
    </location>
</feature>
<keyword evidence="5" id="KW-0067">ATP-binding</keyword>
<feature type="region of interest" description="Disordered" evidence="6">
    <location>
        <begin position="340"/>
        <end position="439"/>
    </location>
</feature>
<dbReference type="Pfam" id="PF00069">
    <property type="entry name" value="Pkinase"/>
    <property type="match status" value="1"/>
</dbReference>
<proteinExistence type="predicted"/>
<evidence type="ECO:0000256" key="3">
    <source>
        <dbReference type="ARBA" id="ARBA00022741"/>
    </source>
</evidence>
<dbReference type="Proteomes" id="UP001234581">
    <property type="component" value="Unassembled WGS sequence"/>
</dbReference>
<dbReference type="GO" id="GO:0005634">
    <property type="term" value="C:nucleus"/>
    <property type="evidence" value="ECO:0007669"/>
    <property type="project" value="TreeGrafter"/>
</dbReference>
<evidence type="ECO:0000313" key="9">
    <source>
        <dbReference type="Proteomes" id="UP001234581"/>
    </source>
</evidence>
<keyword evidence="3" id="KW-0547">Nucleotide-binding</keyword>
<dbReference type="RefSeq" id="XP_058338972.1">
    <property type="nucleotide sequence ID" value="XM_058490251.1"/>
</dbReference>
<dbReference type="GeneID" id="83217673"/>
<dbReference type="SUPFAM" id="SSF56112">
    <property type="entry name" value="Protein kinase-like (PK-like)"/>
    <property type="match status" value="1"/>
</dbReference>
<dbReference type="PANTHER" id="PTHR24345">
    <property type="entry name" value="SERINE/THREONINE-PROTEIN KINASE PLK"/>
    <property type="match status" value="1"/>
</dbReference>
<reference evidence="8 9" key="1">
    <citation type="submission" date="2023-03" db="EMBL/GenBank/DDBJ databases">
        <title>Genome sequence of Lichtheimia ornata CBS 291.66.</title>
        <authorList>
            <person name="Mohabir J.T."/>
            <person name="Shea T.P."/>
            <person name="Kurbessoian T."/>
            <person name="Berby B."/>
            <person name="Fontaine J."/>
            <person name="Livny J."/>
            <person name="Gnirke A."/>
            <person name="Stajich J.E."/>
            <person name="Cuomo C.A."/>
        </authorList>
    </citation>
    <scope>NUCLEOTIDE SEQUENCE [LARGE SCALE GENOMIC DNA]</scope>
    <source>
        <strain evidence="8">CBS 291.66</strain>
    </source>
</reference>
<feature type="region of interest" description="Disordered" evidence="6">
    <location>
        <begin position="292"/>
        <end position="311"/>
    </location>
</feature>
<dbReference type="PROSITE" id="PS50011">
    <property type="entry name" value="PROTEIN_KINASE_DOM"/>
    <property type="match status" value="1"/>
</dbReference>
<evidence type="ECO:0000256" key="4">
    <source>
        <dbReference type="ARBA" id="ARBA00022777"/>
    </source>
</evidence>
<dbReference type="Gene3D" id="1.10.510.10">
    <property type="entry name" value="Transferase(Phosphotransferase) domain 1"/>
    <property type="match status" value="1"/>
</dbReference>
<accession>A0AAD7UVU3</accession>
<feature type="compositionally biased region" description="Low complexity" evidence="6">
    <location>
        <begin position="342"/>
        <end position="375"/>
    </location>
</feature>
<keyword evidence="1" id="KW-0723">Serine/threonine-protein kinase</keyword>
<comment type="caution">
    <text evidence="8">The sequence shown here is derived from an EMBL/GenBank/DDBJ whole genome shotgun (WGS) entry which is preliminary data.</text>
</comment>
<dbReference type="AlphaFoldDB" id="A0AAD7UVU3"/>
<dbReference type="InterPro" id="IPR000719">
    <property type="entry name" value="Prot_kinase_dom"/>
</dbReference>
<keyword evidence="4" id="KW-0418">Kinase</keyword>
<feature type="compositionally biased region" description="Low complexity" evidence="6">
    <location>
        <begin position="549"/>
        <end position="565"/>
    </location>
</feature>
<dbReference type="InterPro" id="IPR008271">
    <property type="entry name" value="Ser/Thr_kinase_AS"/>
</dbReference>
<organism evidence="8 9">
    <name type="scientific">Lichtheimia ornata</name>
    <dbReference type="NCBI Taxonomy" id="688661"/>
    <lineage>
        <taxon>Eukaryota</taxon>
        <taxon>Fungi</taxon>
        <taxon>Fungi incertae sedis</taxon>
        <taxon>Mucoromycota</taxon>
        <taxon>Mucoromycotina</taxon>
        <taxon>Mucoromycetes</taxon>
        <taxon>Mucorales</taxon>
        <taxon>Lichtheimiaceae</taxon>
        <taxon>Lichtheimia</taxon>
    </lineage>
</organism>
<dbReference type="GO" id="GO:0004674">
    <property type="term" value="F:protein serine/threonine kinase activity"/>
    <property type="evidence" value="ECO:0007669"/>
    <property type="project" value="UniProtKB-KW"/>
</dbReference>
<gene>
    <name evidence="8" type="ORF">O0I10_010269</name>
</gene>
<evidence type="ECO:0000256" key="2">
    <source>
        <dbReference type="ARBA" id="ARBA00022679"/>
    </source>
</evidence>
<feature type="region of interest" description="Disordered" evidence="6">
    <location>
        <begin position="517"/>
        <end position="747"/>
    </location>
</feature>
<dbReference type="PANTHER" id="PTHR24345:SF91">
    <property type="entry name" value="SERINE_THREONINE-PROTEIN KINASE PLK4"/>
    <property type="match status" value="1"/>
</dbReference>
<evidence type="ECO:0000256" key="6">
    <source>
        <dbReference type="SAM" id="MobiDB-lite"/>
    </source>
</evidence>
<evidence type="ECO:0000259" key="7">
    <source>
        <dbReference type="PROSITE" id="PS50011"/>
    </source>
</evidence>
<dbReference type="PROSITE" id="PS00108">
    <property type="entry name" value="PROTEIN_KINASE_ST"/>
    <property type="match status" value="1"/>
</dbReference>
<keyword evidence="2" id="KW-0808">Transferase</keyword>
<dbReference type="SMART" id="SM00220">
    <property type="entry name" value="S_TKc"/>
    <property type="match status" value="1"/>
</dbReference>
<feature type="compositionally biased region" description="Polar residues" evidence="6">
    <location>
        <begin position="633"/>
        <end position="653"/>
    </location>
</feature>
<feature type="compositionally biased region" description="Polar residues" evidence="6">
    <location>
        <begin position="714"/>
        <end position="738"/>
    </location>
</feature>
<feature type="compositionally biased region" description="Low complexity" evidence="6">
    <location>
        <begin position="384"/>
        <end position="416"/>
    </location>
</feature>
<name>A0AAD7UVU3_9FUNG</name>
<dbReference type="InterPro" id="IPR011009">
    <property type="entry name" value="Kinase-like_dom_sf"/>
</dbReference>
<dbReference type="GO" id="GO:0005524">
    <property type="term" value="F:ATP binding"/>
    <property type="evidence" value="ECO:0007669"/>
    <property type="project" value="UniProtKB-KW"/>
</dbReference>
<feature type="domain" description="Protein kinase" evidence="7">
    <location>
        <begin position="1"/>
        <end position="281"/>
    </location>
</feature>
<evidence type="ECO:0000256" key="1">
    <source>
        <dbReference type="ARBA" id="ARBA00022527"/>
    </source>
</evidence>